<dbReference type="HOGENOM" id="CLU_009583_18_5_7"/>
<evidence type="ECO:0000256" key="3">
    <source>
        <dbReference type="ARBA" id="ARBA00022676"/>
    </source>
</evidence>
<name>M1NEW5_DESSD</name>
<dbReference type="SUPFAM" id="SSF53756">
    <property type="entry name" value="UDP-Glycosyltransferase/glycogen phosphorylase"/>
    <property type="match status" value="1"/>
</dbReference>
<dbReference type="Pfam" id="PF08323">
    <property type="entry name" value="Glyco_transf_5"/>
    <property type="match status" value="1"/>
</dbReference>
<dbReference type="Pfam" id="PF13692">
    <property type="entry name" value="Glyco_trans_1_4"/>
    <property type="match status" value="1"/>
</dbReference>
<evidence type="ECO:0000256" key="2">
    <source>
        <dbReference type="ARBA" id="ARBA00012588"/>
    </source>
</evidence>
<dbReference type="Proteomes" id="UP000011721">
    <property type="component" value="Chromosome"/>
</dbReference>
<feature type="domain" description="Starch synthase catalytic" evidence="5">
    <location>
        <begin position="11"/>
        <end position="264"/>
    </location>
</feature>
<sequence>MAGKQIFIREIWMLSREYGSLAGAGGVKDVVSQLSVTLAREAGRSVHVVLPCYGFMNPEKLGFHLLDDPQSPGHILQFEVDLNYPEEERREEVRVWVAKLDRVTIYLIDAERFREKQNVYTYTAEEEENFSWQKTGEGHIDYFAMNILLQKAAIDLMILLDARPDIIHCHDGHTAVLPAMISEQSGLRHYFRGTGCVVTVHNAGQGYHQEVADLAFAHASTGLPLSLVRRFRLDDCFDPFLAGAPYAEMNTVSENYARELRETIDDHLTGWLGHTLLERNVILDGITNGIDPDAFSAKDHLKTHIAASFDPLGEAPLEGKRKCKTALLQSLTKDGKIQNVRQSGYLTSDPALPLVTFVGRLSAQKGVAVLTGAIEKLLAERSDFQFLLLGTGSRHDEDILIRLAEKKENIGRVCILCGFDSILANKIYAAGDFFVIPSQYEPCGLTDFMAQLFGNLPIVHSVGGLVKVVDGKTGFSYLEQSVLTLSEAIKWALNLYMTDPAAIRRMQRQAVELIYEQFTWTTVSKKYLELYKRAKKKKIR</sequence>
<dbReference type="STRING" id="1167006.UWK_01686"/>
<evidence type="ECO:0000259" key="5">
    <source>
        <dbReference type="Pfam" id="PF08323"/>
    </source>
</evidence>
<keyword evidence="3" id="KW-0328">Glycosyltransferase</keyword>
<dbReference type="InterPro" id="IPR013534">
    <property type="entry name" value="Starch_synth_cat_dom"/>
</dbReference>
<dbReference type="KEGG" id="dsf:UWK_01686"/>
<dbReference type="eggNOG" id="COG0297">
    <property type="taxonomic scope" value="Bacteria"/>
</dbReference>
<keyword evidence="7" id="KW-1185">Reference proteome</keyword>
<comment type="catalytic activity">
    <reaction evidence="1">
        <text>[(1-&gt;4)-alpha-D-glucosyl](n) + ADP-alpha-D-glucose = [(1-&gt;4)-alpha-D-glucosyl](n+1) + ADP + H(+)</text>
        <dbReference type="Rhea" id="RHEA:18189"/>
        <dbReference type="Rhea" id="RHEA-COMP:9584"/>
        <dbReference type="Rhea" id="RHEA-COMP:9587"/>
        <dbReference type="ChEBI" id="CHEBI:15378"/>
        <dbReference type="ChEBI" id="CHEBI:15444"/>
        <dbReference type="ChEBI" id="CHEBI:57498"/>
        <dbReference type="ChEBI" id="CHEBI:456216"/>
        <dbReference type="EC" id="2.4.1.21"/>
    </reaction>
</comment>
<evidence type="ECO:0000313" key="6">
    <source>
        <dbReference type="EMBL" id="AGF78244.1"/>
    </source>
</evidence>
<proteinExistence type="predicted"/>
<evidence type="ECO:0000256" key="4">
    <source>
        <dbReference type="ARBA" id="ARBA00022679"/>
    </source>
</evidence>
<accession>M1NEW5</accession>
<organism evidence="6 7">
    <name type="scientific">Desulfocapsa sulfexigens (strain DSM 10523 / SB164P1)</name>
    <dbReference type="NCBI Taxonomy" id="1167006"/>
    <lineage>
        <taxon>Bacteria</taxon>
        <taxon>Pseudomonadati</taxon>
        <taxon>Thermodesulfobacteriota</taxon>
        <taxon>Desulfobulbia</taxon>
        <taxon>Desulfobulbales</taxon>
        <taxon>Desulfocapsaceae</taxon>
        <taxon>Desulfocapsa</taxon>
    </lineage>
</organism>
<gene>
    <name evidence="6" type="ordered locus">UWK_01686</name>
</gene>
<reference evidence="7" key="1">
    <citation type="journal article" date="2013" name="Stand. Genomic Sci.">
        <title>Complete genome sequence of Desulfocapsa sulfexigens, a marine deltaproteobacterium specialized in disproportionating inorganic sulfur compounds.</title>
        <authorList>
            <person name="Finster K.W."/>
            <person name="Kjeldsen K.U."/>
            <person name="Kube M."/>
            <person name="Reinhardt R."/>
            <person name="Mussmann M."/>
            <person name="Amann R."/>
            <person name="Schreiber L."/>
        </authorList>
    </citation>
    <scope>NUCLEOTIDE SEQUENCE [LARGE SCALE GENOMIC DNA]</scope>
    <source>
        <strain evidence="7">DSM 10523 / SB164P1</strain>
    </source>
</reference>
<dbReference type="GO" id="GO:0009011">
    <property type="term" value="F:alpha-1,4-glucan glucosyltransferase (ADP-glucose donor) activity"/>
    <property type="evidence" value="ECO:0007669"/>
    <property type="project" value="UniProtKB-EC"/>
</dbReference>
<evidence type="ECO:0000256" key="1">
    <source>
        <dbReference type="ARBA" id="ARBA00001478"/>
    </source>
</evidence>
<dbReference type="PANTHER" id="PTHR45825">
    <property type="entry name" value="GRANULE-BOUND STARCH SYNTHASE 1, CHLOROPLASTIC/AMYLOPLASTIC"/>
    <property type="match status" value="1"/>
</dbReference>
<evidence type="ECO:0000313" key="7">
    <source>
        <dbReference type="Proteomes" id="UP000011721"/>
    </source>
</evidence>
<dbReference type="RefSeq" id="WP_015403935.1">
    <property type="nucleotide sequence ID" value="NC_020304.1"/>
</dbReference>
<protein>
    <recommendedName>
        <fullName evidence="2">starch synthase</fullName>
        <ecNumber evidence="2">2.4.1.21</ecNumber>
    </recommendedName>
</protein>
<dbReference type="AlphaFoldDB" id="M1NEW5"/>
<dbReference type="PATRIC" id="fig|1167006.5.peg.1861"/>
<dbReference type="Gene3D" id="3.40.50.2000">
    <property type="entry name" value="Glycogen Phosphorylase B"/>
    <property type="match status" value="2"/>
</dbReference>
<dbReference type="EC" id="2.4.1.21" evidence="2"/>
<dbReference type="EMBL" id="CP003985">
    <property type="protein sequence ID" value="AGF78244.1"/>
    <property type="molecule type" value="Genomic_DNA"/>
</dbReference>
<keyword evidence="4" id="KW-0808">Transferase</keyword>
<dbReference type="PANTHER" id="PTHR45825:SF11">
    <property type="entry name" value="ALPHA AMYLASE DOMAIN-CONTAINING PROTEIN"/>
    <property type="match status" value="1"/>
</dbReference>